<protein>
    <submittedName>
        <fullName evidence="2">Uncharacterized protein</fullName>
    </submittedName>
</protein>
<dbReference type="Ensembl" id="ENSOMYT00000007083.2">
    <property type="protein sequence ID" value="ENSOMYP00000006383.2"/>
    <property type="gene ID" value="ENSOMYG00000003236.2"/>
</dbReference>
<dbReference type="InterPro" id="IPR038896">
    <property type="entry name" value="RNF170"/>
</dbReference>
<keyword evidence="1" id="KW-0732">Signal</keyword>
<reference evidence="2" key="2">
    <citation type="submission" date="2025-08" db="UniProtKB">
        <authorList>
            <consortium name="Ensembl"/>
        </authorList>
    </citation>
    <scope>IDENTIFICATION</scope>
</reference>
<evidence type="ECO:0000313" key="2">
    <source>
        <dbReference type="Ensembl" id="ENSOMYP00000006383.2"/>
    </source>
</evidence>
<reference evidence="2" key="3">
    <citation type="submission" date="2025-09" db="UniProtKB">
        <authorList>
            <consortium name="Ensembl"/>
        </authorList>
    </citation>
    <scope>IDENTIFICATION</scope>
</reference>
<organism evidence="2 3">
    <name type="scientific">Oncorhynchus mykiss</name>
    <name type="common">Rainbow trout</name>
    <name type="synonym">Salmo gairdneri</name>
    <dbReference type="NCBI Taxonomy" id="8022"/>
    <lineage>
        <taxon>Eukaryota</taxon>
        <taxon>Metazoa</taxon>
        <taxon>Chordata</taxon>
        <taxon>Craniata</taxon>
        <taxon>Vertebrata</taxon>
        <taxon>Euteleostomi</taxon>
        <taxon>Actinopterygii</taxon>
        <taxon>Neopterygii</taxon>
        <taxon>Teleostei</taxon>
        <taxon>Protacanthopterygii</taxon>
        <taxon>Salmoniformes</taxon>
        <taxon>Salmonidae</taxon>
        <taxon>Salmoninae</taxon>
        <taxon>Oncorhynchus</taxon>
    </lineage>
</organism>
<feature type="signal peptide" evidence="1">
    <location>
        <begin position="1"/>
        <end position="17"/>
    </location>
</feature>
<dbReference type="PANTHER" id="PTHR22894">
    <property type="entry name" value="RING-TYPE DOMAIN-CONTAINING PROTEIN"/>
    <property type="match status" value="1"/>
</dbReference>
<dbReference type="PANTHER" id="PTHR22894:SF1">
    <property type="entry name" value="E3 UBIQUITIN-PROTEIN LIGASE RNF170"/>
    <property type="match status" value="1"/>
</dbReference>
<dbReference type="Proteomes" id="UP000694395">
    <property type="component" value="Chromosome 5"/>
</dbReference>
<proteinExistence type="predicted"/>
<name>A0A8C7NFW7_ONCMY</name>
<keyword evidence="3" id="KW-1185">Reference proteome</keyword>
<feature type="chain" id="PRO_5045270663" evidence="1">
    <location>
        <begin position="18"/>
        <end position="112"/>
    </location>
</feature>
<dbReference type="GeneTree" id="ENSGT01000000220453"/>
<accession>A0A8C7NFW7</accession>
<sequence>MGPLLFILQAELILILQDLNDYNQWFSGQPRSLVDRLRDVLTSPCHAFGEMFSMGGQLLDVLYPYLCLVYLGSSLDFLLKALFGLQSFLDDCFVILLLFIMYHKVVTQRLAG</sequence>
<dbReference type="GO" id="GO:0061630">
    <property type="term" value="F:ubiquitin protein ligase activity"/>
    <property type="evidence" value="ECO:0007669"/>
    <property type="project" value="InterPro"/>
</dbReference>
<evidence type="ECO:0000256" key="1">
    <source>
        <dbReference type="SAM" id="SignalP"/>
    </source>
</evidence>
<evidence type="ECO:0000313" key="3">
    <source>
        <dbReference type="Proteomes" id="UP000694395"/>
    </source>
</evidence>
<dbReference type="AlphaFoldDB" id="A0A8C7NFW7"/>
<reference evidence="2" key="1">
    <citation type="submission" date="2020-07" db="EMBL/GenBank/DDBJ databases">
        <title>A long reads based de novo assembly of the rainbow trout Arlee double haploid line genome.</title>
        <authorList>
            <person name="Gao G."/>
            <person name="Palti Y."/>
        </authorList>
    </citation>
    <scope>NUCLEOTIDE SEQUENCE [LARGE SCALE GENOMIC DNA]</scope>
</reference>